<dbReference type="InterPro" id="IPR039797">
    <property type="entry name" value="Pecanex"/>
</dbReference>
<feature type="transmembrane region" description="Helical" evidence="1">
    <location>
        <begin position="1590"/>
        <end position="1613"/>
    </location>
</feature>
<feature type="transmembrane region" description="Helical" evidence="1">
    <location>
        <begin position="1328"/>
        <end position="1348"/>
    </location>
</feature>
<feature type="compositionally biased region" description="Basic and acidic residues" evidence="2">
    <location>
        <begin position="760"/>
        <end position="782"/>
    </location>
</feature>
<keyword evidence="1" id="KW-0812">Transmembrane</keyword>
<dbReference type="PANTHER" id="PTHR12372">
    <property type="entry name" value="PECANEX"/>
    <property type="match status" value="1"/>
</dbReference>
<dbReference type="OrthoDB" id="10037631at2759"/>
<dbReference type="EMBL" id="SKCS01000403">
    <property type="protein sequence ID" value="TNN08872.1"/>
    <property type="molecule type" value="Genomic_DNA"/>
</dbReference>
<feature type="transmembrane region" description="Helical" evidence="1">
    <location>
        <begin position="34"/>
        <end position="54"/>
    </location>
</feature>
<feature type="region of interest" description="Disordered" evidence="2">
    <location>
        <begin position="735"/>
        <end position="800"/>
    </location>
</feature>
<keyword evidence="1" id="KW-0472">Membrane</keyword>
<reference evidence="3 4" key="1">
    <citation type="submission" date="2019-03" db="EMBL/GenBank/DDBJ databases">
        <title>An improved genome assembly of the fluke Schistosoma japonicum.</title>
        <authorList>
            <person name="Hu W."/>
            <person name="Luo F."/>
            <person name="Yin M."/>
            <person name="Mo X."/>
            <person name="Sun C."/>
            <person name="Wu Q."/>
            <person name="Zhu B."/>
            <person name="Xiang M."/>
            <person name="Wang J."/>
            <person name="Wang Y."/>
            <person name="Zhang T."/>
            <person name="Xu B."/>
            <person name="Zheng H."/>
            <person name="Feng Z."/>
        </authorList>
    </citation>
    <scope>NUCLEOTIDE SEQUENCE [LARGE SCALE GENOMIC DNA]</scope>
    <source>
        <strain evidence="3">HuSjv2</strain>
        <tissue evidence="3">Worms</tissue>
    </source>
</reference>
<comment type="subcellular location">
    <subcellularLocation>
        <location evidence="1">Membrane</location>
        <topology evidence="1">Multi-pass membrane protein</topology>
    </subcellularLocation>
</comment>
<feature type="transmembrane region" description="Helical" evidence="1">
    <location>
        <begin position="61"/>
        <end position="82"/>
    </location>
</feature>
<feature type="non-terminal residue" evidence="3">
    <location>
        <position position="1700"/>
    </location>
</feature>
<keyword evidence="1" id="KW-1133">Transmembrane helix</keyword>
<feature type="region of interest" description="Disordered" evidence="2">
    <location>
        <begin position="926"/>
        <end position="961"/>
    </location>
</feature>
<evidence type="ECO:0000256" key="2">
    <source>
        <dbReference type="SAM" id="MobiDB-lite"/>
    </source>
</evidence>
<protein>
    <recommendedName>
        <fullName evidence="1">Pecanex-like protein</fullName>
    </recommendedName>
</protein>
<evidence type="ECO:0000313" key="4">
    <source>
        <dbReference type="Proteomes" id="UP000311919"/>
    </source>
</evidence>
<gene>
    <name evidence="3" type="ORF">EWB00_006821</name>
</gene>
<proteinExistence type="inferred from homology"/>
<keyword evidence="4" id="KW-1185">Reference proteome</keyword>
<dbReference type="GO" id="GO:0016020">
    <property type="term" value="C:membrane"/>
    <property type="evidence" value="ECO:0007669"/>
    <property type="project" value="UniProtKB-SubCell"/>
</dbReference>
<name>A0A4Z2CX95_SCHJA</name>
<dbReference type="PANTHER" id="PTHR12372:SF7">
    <property type="entry name" value="PROTEIN PECANEX"/>
    <property type="match status" value="1"/>
</dbReference>
<feature type="transmembrane region" description="Helical" evidence="1">
    <location>
        <begin position="1022"/>
        <end position="1046"/>
    </location>
</feature>
<feature type="transmembrane region" description="Helical" evidence="1">
    <location>
        <begin position="1619"/>
        <end position="1635"/>
    </location>
</feature>
<feature type="transmembrane region" description="Helical" evidence="1">
    <location>
        <begin position="1254"/>
        <end position="1276"/>
    </location>
</feature>
<feature type="transmembrane region" description="Helical" evidence="1">
    <location>
        <begin position="1288"/>
        <end position="1308"/>
    </location>
</feature>
<evidence type="ECO:0000256" key="1">
    <source>
        <dbReference type="RuleBase" id="RU367089"/>
    </source>
</evidence>
<comment type="caution">
    <text evidence="3">The sequence shown here is derived from an EMBL/GenBank/DDBJ whole genome shotgun (WGS) entry which is preliminary data.</text>
</comment>
<evidence type="ECO:0000313" key="3">
    <source>
        <dbReference type="EMBL" id="TNN08872.1"/>
    </source>
</evidence>
<accession>A0A4Z2CX95</accession>
<dbReference type="Proteomes" id="UP000311919">
    <property type="component" value="Unassembled WGS sequence"/>
</dbReference>
<comment type="similarity">
    <text evidence="1">Belongs to the pecanex family.</text>
</comment>
<feature type="compositionally biased region" description="Polar residues" evidence="2">
    <location>
        <begin position="783"/>
        <end position="800"/>
    </location>
</feature>
<feature type="transmembrane region" description="Helical" evidence="1">
    <location>
        <begin position="1209"/>
        <end position="1234"/>
    </location>
</feature>
<organism evidence="3 4">
    <name type="scientific">Schistosoma japonicum</name>
    <name type="common">Blood fluke</name>
    <dbReference type="NCBI Taxonomy" id="6182"/>
    <lineage>
        <taxon>Eukaryota</taxon>
        <taxon>Metazoa</taxon>
        <taxon>Spiralia</taxon>
        <taxon>Lophotrochozoa</taxon>
        <taxon>Platyhelminthes</taxon>
        <taxon>Trematoda</taxon>
        <taxon>Digenea</taxon>
        <taxon>Strigeidida</taxon>
        <taxon>Schistosomatoidea</taxon>
        <taxon>Schistosomatidae</taxon>
        <taxon>Schistosoma</taxon>
    </lineage>
</organism>
<sequence>MRLRMLPVIFKEGIIASLTGGFYFDSSQTHFSNIVHVYVWITLIIVPLVLYMISAKSHITAVLYSLSTGSFVLIIKLVIWRLHDLLDKSDPVDGSGTANDLYINEQISTQRQTGAHEDDQEDFLGSSEIDDKCRRIGKAGIELADLRDPTSNHVCSFSDGEILVSNTITNIHMLKDRKICKYESFENNSKTDLAFSDSFTDSITFPVSSFQTEPYTSRLNSDPIEQSPCCSNHHYSLVPDLNMKPSSLKSDCVLSSSNDENQSCTKEKVASASLKCTVASTSVEVRKTDLGSNYSVRTSRPIYVNAPLKRSFIGISTRKAPVRRQFSEAAVKNANEIQRLCTFYDQTGGIPGSQFDHFTPETDGSVTDVLSVDKFPRPSTSMSGRCLVRSDSVRTEIEQCKRILNQLKWDVSRLPPIPITRFTPSVKDLETLDLNPKIRQTAPLSHTRNRSQLQRHALLMDREHHKRTITYLTAFNRNSIPYSTELSLSETIFFWRQCFGNVNFNGLLRHRKQNVDLIACSDIPLSNLSLRPHRLPRGWRSHSLRYDIAAVNSFTPYPRQFIRRPGTAICLQRQQSSGSTSLAVIDSSSSQFCFPENNTVQSSIKCLPSSTGSDGTVATNLEGQWEKGDPDDIPISIDCHTSKSHSISSDFVQSNMQNQSLHEEVDKYAEKQVEDTRISSLSNVLSSDDVPTINLQTTSCLLNRSNSDKIGDDHYAVDLNQSHVTKTRECNRLTRQAGFRRRLGPSTHSYGQSKGVMSHQNERAANSHDSHLQSKVTKEIKKSNINNNLQTSSDGSKSLPTNSISVDQAVDNLLAHLMGVKSLTDTGLTRQQCLCQLRGDGNTEDSENAEWDILYAVTEAATDNATVINEPTGTTTSTSLTDNHQIAQFESTVSETKNRDDIFQVSTCSGNYDENSWNLQEINIRTRPSTNGSRELDDEIHTREAGASLSNESGSDRVEGNHSSTNSLLWFFRKGFKPLKLPQQQRPTPTAPVHTISLISCFQFTLRFQLNRLELGYIFDKSFTIMEIILCSILAALVSFIGYYMLRTISFQDYGPLACFTIAGCHYSLIKSVQPDPASPKHGFNRVIVFSRSFFFCFFAAVYLLANYFYQPQKSVLQVEKPSVMGHTGELLFESSVLYHQSTGQMLPPDAVSSSSRQMNGLTTEKIVWRMPNFFPSKSYKVLESSAVKFYGFHVSVKYLSYLIECSTIYILLMFPILFCLGLMPQINTVFIYALEQLDIHIFGSSGTTSLLSVVFSIFRTFVVIGLTFVPCYYAVEKSDPQSTLFSLFWGLQIALCFLLSRLPSNAILYETLLPSERCLYYWYRIRIYFHNAFYQIFVKSNLILRLHRWSKKKKKKKPKSQLAPIFVDKPNWWRKLPLLFPNLRMKSTNASLKKTADESVEEFLLARVTQIKGNVDVEGCVPVHSHSLPCRIISRDILTQSTSTPIIKYNLPDENSIGLKECKSSIINGVSNWVKSDSIDNSATKKFTTFDATNITTTANSNNNNTNILPPSLLIANQNVSVSNNINNTESVNTLTTSRDYSTRVSTEQNHQTNSSQITQLQFQNDDPLPDLIKASLLARFENDLLSSFVWFTLAFIIHFISTSITITHFHSSSYCHTLNWISILLGFLLHYVWPNFRKPYPWLLFVKPVIKPDFQGRVIRLEAAYFWLCWIERNLFIPAITMCTVTQSFNLIVVKFGS</sequence>
<feature type="transmembrane region" description="Helical" evidence="1">
    <location>
        <begin position="1087"/>
        <end position="1110"/>
    </location>
</feature>